<evidence type="ECO:0000313" key="1">
    <source>
        <dbReference type="EMBL" id="WNH54607.1"/>
    </source>
</evidence>
<accession>A0ABY9YVB3</accession>
<protein>
    <submittedName>
        <fullName evidence="1">Uncharacterized protein</fullName>
    </submittedName>
</protein>
<reference evidence="1 2" key="1">
    <citation type="submission" date="2022-12" db="EMBL/GenBank/DDBJ databases">
        <title>Two new species, Stenotrophomonas aracearum and Stenotrophomonas oahuensis, isolated from Anthurium (Araceae family) in Hawaii.</title>
        <authorList>
            <person name="Chunag S.C."/>
            <person name="Dobhal S."/>
            <person name="Alvarez A."/>
            <person name="Arif M."/>
        </authorList>
    </citation>
    <scope>NUCLEOTIDE SEQUENCE [LARGE SCALE GENOMIC DNA]</scope>
    <source>
        <strain evidence="1 2">A5586</strain>
    </source>
</reference>
<gene>
    <name evidence="1" type="ORF">PDM29_10120</name>
</gene>
<sequence length="164" mass="17933">MPHNITGVYTPQPLAFSTAKVAAASPEIATTHRGAQPVNVQNGPGIFAAKPEGNPTMVAFEQRQMGGVTYSRETEPLPWNSLDILPAKLQCLLGDGMDVTFHRVVGIPAKLDPNHTYTFLGRDPAKNDQALVAVKLKDGRREVFEMTFDCNVLRHLALQIEPVM</sequence>
<dbReference type="Proteomes" id="UP001302072">
    <property type="component" value="Chromosome"/>
</dbReference>
<evidence type="ECO:0000313" key="2">
    <source>
        <dbReference type="Proteomes" id="UP001302072"/>
    </source>
</evidence>
<name>A0ABY9YVB3_9GAMM</name>
<proteinExistence type="predicted"/>
<dbReference type="EMBL" id="CP115541">
    <property type="protein sequence ID" value="WNH54607.1"/>
    <property type="molecule type" value="Genomic_DNA"/>
</dbReference>
<dbReference type="RefSeq" id="WP_311193695.1">
    <property type="nucleotide sequence ID" value="NZ_CP115541.1"/>
</dbReference>
<organism evidence="1 2">
    <name type="scientific">Stenotrophomonas oahuensis</name>
    <dbReference type="NCBI Taxonomy" id="3003271"/>
    <lineage>
        <taxon>Bacteria</taxon>
        <taxon>Pseudomonadati</taxon>
        <taxon>Pseudomonadota</taxon>
        <taxon>Gammaproteobacteria</taxon>
        <taxon>Lysobacterales</taxon>
        <taxon>Lysobacteraceae</taxon>
        <taxon>Stenotrophomonas</taxon>
    </lineage>
</organism>
<keyword evidence="2" id="KW-1185">Reference proteome</keyword>